<dbReference type="AlphaFoldDB" id="A0A3S9H9I9"/>
<name>A0A3S9H9I9_9LACT</name>
<evidence type="ECO:0000313" key="3">
    <source>
        <dbReference type="Proteomes" id="UP000273326"/>
    </source>
</evidence>
<sequence length="273" mass="30619">MNDNKIKEAWKKVEPDQEADERMRKAILRKNNAAKLKKPFFFSSALSLSLILIIAFSFLNDNSTDFPSSQEEIIKEEIQELEFNLKKSDSSIKVSYVDEVMGTETEASLVYLSEGELLAERSNGVQIAAFRGTIKAIHNLEVNFSYQTDYLAVVEVEIIEDYRTYLKPGTVITVMAPGHILDGGGSNTVMDTAGHLQVGAETIMMPVRYDETAIYSVGEQTLYLQEIAEYGLGDGIRWLFVETSEGLVFAEFAYPSFEQVETLEDVAEIIGDY</sequence>
<dbReference type="EMBL" id="CP034465">
    <property type="protein sequence ID" value="AZP04040.1"/>
    <property type="molecule type" value="Genomic_DNA"/>
</dbReference>
<dbReference type="RefSeq" id="WP_126109118.1">
    <property type="nucleotide sequence ID" value="NZ_CP034465.1"/>
</dbReference>
<evidence type="ECO:0000313" key="2">
    <source>
        <dbReference type="EMBL" id="AZP04040.1"/>
    </source>
</evidence>
<organism evidence="2 3">
    <name type="scientific">Jeotgalibaca ciconiae</name>
    <dbReference type="NCBI Taxonomy" id="2496265"/>
    <lineage>
        <taxon>Bacteria</taxon>
        <taxon>Bacillati</taxon>
        <taxon>Bacillota</taxon>
        <taxon>Bacilli</taxon>
        <taxon>Lactobacillales</taxon>
        <taxon>Carnobacteriaceae</taxon>
        <taxon>Jeotgalibaca</taxon>
    </lineage>
</organism>
<keyword evidence="1" id="KW-0472">Membrane</keyword>
<reference evidence="3" key="1">
    <citation type="submission" date="2018-12" db="EMBL/GenBank/DDBJ databases">
        <title>Complete genome sequencing of Jeotgalibaca sp. H21T32.</title>
        <authorList>
            <person name="Bae J.-W."/>
            <person name="Lee S.-Y."/>
        </authorList>
    </citation>
    <scope>NUCLEOTIDE SEQUENCE [LARGE SCALE GENOMIC DNA]</scope>
    <source>
        <strain evidence="3">H21T32</strain>
    </source>
</reference>
<protein>
    <submittedName>
        <fullName evidence="2">Uncharacterized protein</fullName>
    </submittedName>
</protein>
<feature type="transmembrane region" description="Helical" evidence="1">
    <location>
        <begin position="39"/>
        <end position="59"/>
    </location>
</feature>
<keyword evidence="1" id="KW-0812">Transmembrane</keyword>
<gene>
    <name evidence="2" type="ORF">EJN90_04780</name>
</gene>
<dbReference type="Proteomes" id="UP000273326">
    <property type="component" value="Chromosome"/>
</dbReference>
<dbReference type="KEGG" id="jeh:EJN90_04780"/>
<keyword evidence="1" id="KW-1133">Transmembrane helix</keyword>
<proteinExistence type="predicted"/>
<dbReference type="OrthoDB" id="2356457at2"/>
<keyword evidence="3" id="KW-1185">Reference proteome</keyword>
<accession>A0A3S9H9I9</accession>
<evidence type="ECO:0000256" key="1">
    <source>
        <dbReference type="SAM" id="Phobius"/>
    </source>
</evidence>